<evidence type="ECO:0000313" key="3">
    <source>
        <dbReference type="EMBL" id="QET01016.1"/>
    </source>
</evidence>
<organism evidence="3 4">
    <name type="scientific">Cupriavidus pauculus</name>
    <dbReference type="NCBI Taxonomy" id="82633"/>
    <lineage>
        <taxon>Bacteria</taxon>
        <taxon>Pseudomonadati</taxon>
        <taxon>Pseudomonadota</taxon>
        <taxon>Betaproteobacteria</taxon>
        <taxon>Burkholderiales</taxon>
        <taxon>Burkholderiaceae</taxon>
        <taxon>Cupriavidus</taxon>
    </lineage>
</organism>
<gene>
    <name evidence="3" type="ORF">FOB72_02520</name>
</gene>
<evidence type="ECO:0000313" key="4">
    <source>
        <dbReference type="Proteomes" id="UP000322822"/>
    </source>
</evidence>
<evidence type="ECO:0000256" key="2">
    <source>
        <dbReference type="SAM" id="MobiDB-lite"/>
    </source>
</evidence>
<evidence type="ECO:0000256" key="1">
    <source>
        <dbReference type="SAM" id="Coils"/>
    </source>
</evidence>
<accession>A0A5P2GZM3</accession>
<feature type="compositionally biased region" description="Low complexity" evidence="2">
    <location>
        <begin position="61"/>
        <end position="73"/>
    </location>
</feature>
<sequence>MTSVSGTSLANITPQVLTPRDTIAAQQASNKSAATSTPDAATGTTTGEADRSGRIQGPTLAGGAASAGGAAQGTEDDSNESVTIKTIKEMIEQIQKQLAVVQQQIQSIQSSDMDERLKATQLAGLQGQANTLQGALRAAMAKLAEAIQQESGSMVGNNVDTTV</sequence>
<dbReference type="AlphaFoldDB" id="A0A5P2GZM3"/>
<dbReference type="Proteomes" id="UP000322822">
    <property type="component" value="Chromosome 1"/>
</dbReference>
<feature type="compositionally biased region" description="Low complexity" evidence="2">
    <location>
        <begin position="32"/>
        <end position="47"/>
    </location>
</feature>
<feature type="region of interest" description="Disordered" evidence="2">
    <location>
        <begin position="1"/>
        <end position="81"/>
    </location>
</feature>
<feature type="coiled-coil region" evidence="1">
    <location>
        <begin position="84"/>
        <end position="149"/>
    </location>
</feature>
<reference evidence="3 4" key="1">
    <citation type="submission" date="2019-09" db="EMBL/GenBank/DDBJ databases">
        <title>FDA dAtabase for Regulatory Grade micrObial Sequences (FDA-ARGOS): Supporting development and validation of Infectious Disease Dx tests.</title>
        <authorList>
            <person name="Sciortino C."/>
            <person name="Tallon L."/>
            <person name="Sadzewicz L."/>
            <person name="Vavikolanu K."/>
            <person name="Mehta A."/>
            <person name="Aluvathingal J."/>
            <person name="Nadendla S."/>
            <person name="Nandy P."/>
            <person name="Geyer C."/>
            <person name="Yan Y."/>
            <person name="Sichtig H."/>
        </authorList>
    </citation>
    <scope>NUCLEOTIDE SEQUENCE [LARGE SCALE GENOMIC DNA]</scope>
    <source>
        <strain evidence="3 4">FDAARGOS_664</strain>
    </source>
</reference>
<protein>
    <submittedName>
        <fullName evidence="3">Uncharacterized protein</fullName>
    </submittedName>
</protein>
<feature type="compositionally biased region" description="Polar residues" evidence="2">
    <location>
        <begin position="1"/>
        <end position="16"/>
    </location>
</feature>
<keyword evidence="1" id="KW-0175">Coiled coil</keyword>
<name>A0A5P2GZM3_9BURK</name>
<proteinExistence type="predicted"/>
<dbReference type="EMBL" id="CP044065">
    <property type="protein sequence ID" value="QET01016.1"/>
    <property type="molecule type" value="Genomic_DNA"/>
</dbReference>
<dbReference type="OrthoDB" id="10008647at2"/>
<dbReference type="RefSeq" id="WP_150371089.1">
    <property type="nucleotide sequence ID" value="NZ_CP044065.1"/>
</dbReference>